<proteinExistence type="predicted"/>
<name>A0A7W9B721_9SPHN</name>
<dbReference type="Proteomes" id="UP000537161">
    <property type="component" value="Unassembled WGS sequence"/>
</dbReference>
<comment type="caution">
    <text evidence="1">The sequence shown here is derived from an EMBL/GenBank/DDBJ whole genome shotgun (WGS) entry which is preliminary data.</text>
</comment>
<accession>A0A7W9B721</accession>
<dbReference type="RefSeq" id="WP_184099327.1">
    <property type="nucleotide sequence ID" value="NZ_JACIJH010000009.1"/>
</dbReference>
<keyword evidence="2" id="KW-1185">Reference proteome</keyword>
<dbReference type="EMBL" id="JACIJH010000009">
    <property type="protein sequence ID" value="MBB5707469.1"/>
    <property type="molecule type" value="Genomic_DNA"/>
</dbReference>
<reference evidence="1 2" key="1">
    <citation type="submission" date="2020-08" db="EMBL/GenBank/DDBJ databases">
        <title>Genomic Encyclopedia of Type Strains, Phase IV (KMG-IV): sequencing the most valuable type-strain genomes for metagenomic binning, comparative biology and taxonomic classification.</title>
        <authorList>
            <person name="Goeker M."/>
        </authorList>
    </citation>
    <scope>NUCLEOTIDE SEQUENCE [LARGE SCALE GENOMIC DNA]</scope>
    <source>
        <strain evidence="1 2">DSM 27163</strain>
    </source>
</reference>
<gene>
    <name evidence="1" type="ORF">FHR21_002835</name>
</gene>
<protein>
    <submittedName>
        <fullName evidence="1">Uncharacterized protein</fullName>
    </submittedName>
</protein>
<evidence type="ECO:0000313" key="2">
    <source>
        <dbReference type="Proteomes" id="UP000537161"/>
    </source>
</evidence>
<organism evidence="1 2">
    <name type="scientific">Sphingopyxis panaciterrulae</name>
    <dbReference type="NCBI Taxonomy" id="462372"/>
    <lineage>
        <taxon>Bacteria</taxon>
        <taxon>Pseudomonadati</taxon>
        <taxon>Pseudomonadota</taxon>
        <taxon>Alphaproteobacteria</taxon>
        <taxon>Sphingomonadales</taxon>
        <taxon>Sphingomonadaceae</taxon>
        <taxon>Sphingopyxis</taxon>
    </lineage>
</organism>
<sequence length="79" mass="8362">MAIDKEVSDLLVAGRDPEELSAKNGLTDELKKALPEWVLTASLDDHLGSEAEVGAGIIPVGRRAIPSAMPDRPACPLRS</sequence>
<evidence type="ECO:0000313" key="1">
    <source>
        <dbReference type="EMBL" id="MBB5707469.1"/>
    </source>
</evidence>
<dbReference type="AlphaFoldDB" id="A0A7W9B721"/>